<dbReference type="GO" id="GO:0008074">
    <property type="term" value="C:guanylate cyclase complex, soluble"/>
    <property type="evidence" value="ECO:0007669"/>
    <property type="project" value="TreeGrafter"/>
</dbReference>
<sequence length="182" mass="20805">ITNVRTECFAVRLRRAGSRTADRQGVWVRYLDKDKVSHPKTSNVVLIIGGSDEKECNLSEDEILSRIVYDDTVLFEMLATTARILDVTEPVLLEQFGQYFFEYCQTHAGYGQILQVLGSDLETFLQAVDSLYNHLLTFYPAIRTPNFTCERIEGESGFILHYYSHRRGLNEMVIGAVKVSLR</sequence>
<proteinExistence type="predicted"/>
<accession>A0A1V9XBT8</accession>
<dbReference type="PANTHER" id="PTHR45655">
    <property type="entry name" value="GUANYLATE CYCLASE SOLUBLE SUBUNIT BETA-2"/>
    <property type="match status" value="1"/>
</dbReference>
<dbReference type="PANTHER" id="PTHR45655:SF13">
    <property type="entry name" value="SOLUBLE GUANYLATE CYCLASE GCY-32-RELATED"/>
    <property type="match status" value="1"/>
</dbReference>
<dbReference type="InterPro" id="IPR024096">
    <property type="entry name" value="NO_sig/Golgi_transp_ligand-bd"/>
</dbReference>
<evidence type="ECO:0000259" key="1">
    <source>
        <dbReference type="Pfam" id="PF07700"/>
    </source>
</evidence>
<evidence type="ECO:0000313" key="3">
    <source>
        <dbReference type="Proteomes" id="UP000192247"/>
    </source>
</evidence>
<comment type="caution">
    <text evidence="2">The sequence shown here is derived from an EMBL/GenBank/DDBJ whole genome shotgun (WGS) entry which is preliminary data.</text>
</comment>
<dbReference type="STRING" id="418985.A0A1V9XBT8"/>
<organism evidence="2 3">
    <name type="scientific">Tropilaelaps mercedesae</name>
    <dbReference type="NCBI Taxonomy" id="418985"/>
    <lineage>
        <taxon>Eukaryota</taxon>
        <taxon>Metazoa</taxon>
        <taxon>Ecdysozoa</taxon>
        <taxon>Arthropoda</taxon>
        <taxon>Chelicerata</taxon>
        <taxon>Arachnida</taxon>
        <taxon>Acari</taxon>
        <taxon>Parasitiformes</taxon>
        <taxon>Mesostigmata</taxon>
        <taxon>Gamasina</taxon>
        <taxon>Dermanyssoidea</taxon>
        <taxon>Laelapidae</taxon>
        <taxon>Tropilaelaps</taxon>
    </lineage>
</organism>
<protein>
    <submittedName>
        <fullName evidence="2">Guanylate cyclase soluble subunit beta-1-like</fullName>
    </submittedName>
</protein>
<evidence type="ECO:0000313" key="2">
    <source>
        <dbReference type="EMBL" id="OQR70812.1"/>
    </source>
</evidence>
<dbReference type="GO" id="GO:0019934">
    <property type="term" value="P:cGMP-mediated signaling"/>
    <property type="evidence" value="ECO:0007669"/>
    <property type="project" value="TreeGrafter"/>
</dbReference>
<dbReference type="InterPro" id="IPR038158">
    <property type="entry name" value="H-NOX_domain_sf"/>
</dbReference>
<name>A0A1V9XBT8_9ACAR</name>
<dbReference type="InterPro" id="IPR011644">
    <property type="entry name" value="Heme_NO-bd"/>
</dbReference>
<dbReference type="Proteomes" id="UP000192247">
    <property type="component" value="Unassembled WGS sequence"/>
</dbReference>
<dbReference type="GO" id="GO:0070482">
    <property type="term" value="P:response to oxygen levels"/>
    <property type="evidence" value="ECO:0007669"/>
    <property type="project" value="TreeGrafter"/>
</dbReference>
<gene>
    <name evidence="2" type="ORF">BIW11_11382</name>
</gene>
<dbReference type="OrthoDB" id="6127067at2759"/>
<feature type="non-terminal residue" evidence="2">
    <location>
        <position position="1"/>
    </location>
</feature>
<dbReference type="Gene3D" id="3.90.1520.10">
    <property type="entry name" value="H-NOX domain"/>
    <property type="match status" value="1"/>
</dbReference>
<dbReference type="GO" id="GO:0020037">
    <property type="term" value="F:heme binding"/>
    <property type="evidence" value="ECO:0007669"/>
    <property type="project" value="InterPro"/>
</dbReference>
<reference evidence="2 3" key="1">
    <citation type="journal article" date="2017" name="Gigascience">
        <title>Draft genome of the honey bee ectoparasitic mite, Tropilaelaps mercedesae, is shaped by the parasitic life history.</title>
        <authorList>
            <person name="Dong X."/>
            <person name="Armstrong S.D."/>
            <person name="Xia D."/>
            <person name="Makepeace B.L."/>
            <person name="Darby A.C."/>
            <person name="Kadowaki T."/>
        </authorList>
    </citation>
    <scope>NUCLEOTIDE SEQUENCE [LARGE SCALE GENOMIC DNA]</scope>
    <source>
        <strain evidence="2">Wuxi-XJTLU</strain>
    </source>
</reference>
<dbReference type="AlphaFoldDB" id="A0A1V9XBT8"/>
<feature type="domain" description="Heme NO-binding" evidence="1">
    <location>
        <begin position="54"/>
        <end position="178"/>
    </location>
</feature>
<dbReference type="EMBL" id="MNPL01016036">
    <property type="protein sequence ID" value="OQR70812.1"/>
    <property type="molecule type" value="Genomic_DNA"/>
</dbReference>
<dbReference type="InParanoid" id="A0A1V9XBT8"/>
<dbReference type="SUPFAM" id="SSF111126">
    <property type="entry name" value="Ligand-binding domain in the NO signalling and Golgi transport"/>
    <property type="match status" value="1"/>
</dbReference>
<dbReference type="GO" id="GO:0004383">
    <property type="term" value="F:guanylate cyclase activity"/>
    <property type="evidence" value="ECO:0007669"/>
    <property type="project" value="TreeGrafter"/>
</dbReference>
<dbReference type="Pfam" id="PF07700">
    <property type="entry name" value="HNOB"/>
    <property type="match status" value="1"/>
</dbReference>
<keyword evidence="3" id="KW-1185">Reference proteome</keyword>